<evidence type="ECO:0000313" key="3">
    <source>
        <dbReference type="Proteomes" id="UP001055286"/>
    </source>
</evidence>
<sequence length="47" mass="4728">MTTLATAAFASMPATSHGPQWLRASLGFAGSTALLILGMLTLGHLAA</sequence>
<comment type="caution">
    <text evidence="2">The sequence shown here is derived from an EMBL/GenBank/DDBJ whole genome shotgun (WGS) entry which is preliminary data.</text>
</comment>
<keyword evidence="1" id="KW-0812">Transmembrane</keyword>
<dbReference type="Proteomes" id="UP001055286">
    <property type="component" value="Unassembled WGS sequence"/>
</dbReference>
<keyword evidence="1" id="KW-1133">Transmembrane helix</keyword>
<name>A0AA37HIR5_9HYPH</name>
<dbReference type="EMBL" id="BPQJ01000050">
    <property type="protein sequence ID" value="GJD65910.1"/>
    <property type="molecule type" value="Genomic_DNA"/>
</dbReference>
<protein>
    <submittedName>
        <fullName evidence="2">Uncharacterized protein</fullName>
    </submittedName>
</protein>
<gene>
    <name evidence="2" type="ORF">MPEAHAMD_6106</name>
</gene>
<dbReference type="AlphaFoldDB" id="A0AA37HIR5"/>
<keyword evidence="3" id="KW-1185">Reference proteome</keyword>
<keyword evidence="1" id="KW-0472">Membrane</keyword>
<dbReference type="RefSeq" id="WP_238193234.1">
    <property type="nucleotide sequence ID" value="NZ_BPQJ01000050.1"/>
</dbReference>
<accession>A0AA37HIR5</accession>
<evidence type="ECO:0000256" key="1">
    <source>
        <dbReference type="SAM" id="Phobius"/>
    </source>
</evidence>
<evidence type="ECO:0000313" key="2">
    <source>
        <dbReference type="EMBL" id="GJD65910.1"/>
    </source>
</evidence>
<proteinExistence type="predicted"/>
<reference evidence="2" key="2">
    <citation type="submission" date="2021-08" db="EMBL/GenBank/DDBJ databases">
        <authorList>
            <person name="Tani A."/>
            <person name="Ola A."/>
            <person name="Ogura Y."/>
            <person name="Katsura K."/>
            <person name="Hayashi T."/>
        </authorList>
    </citation>
    <scope>NUCLEOTIDE SEQUENCE</scope>
    <source>
        <strain evidence="2">JCM 32048</strain>
    </source>
</reference>
<feature type="transmembrane region" description="Helical" evidence="1">
    <location>
        <begin position="26"/>
        <end position="46"/>
    </location>
</feature>
<reference evidence="2" key="1">
    <citation type="journal article" date="2016" name="Front. Microbiol.">
        <title>Genome Sequence of the Piezophilic, Mesophilic Sulfate-Reducing Bacterium Desulfovibrio indicus J2T.</title>
        <authorList>
            <person name="Cao J."/>
            <person name="Maignien L."/>
            <person name="Shao Z."/>
            <person name="Alain K."/>
            <person name="Jebbar M."/>
        </authorList>
    </citation>
    <scope>NUCLEOTIDE SEQUENCE</scope>
    <source>
        <strain evidence="2">JCM 32048</strain>
    </source>
</reference>
<organism evidence="2 3">
    <name type="scientific">Methylobacterium frigidaeris</name>
    <dbReference type="NCBI Taxonomy" id="2038277"/>
    <lineage>
        <taxon>Bacteria</taxon>
        <taxon>Pseudomonadati</taxon>
        <taxon>Pseudomonadota</taxon>
        <taxon>Alphaproteobacteria</taxon>
        <taxon>Hyphomicrobiales</taxon>
        <taxon>Methylobacteriaceae</taxon>
        <taxon>Methylobacterium</taxon>
    </lineage>
</organism>